<feature type="compositionally biased region" description="Low complexity" evidence="1">
    <location>
        <begin position="65"/>
        <end position="78"/>
    </location>
</feature>
<feature type="region of interest" description="Disordered" evidence="1">
    <location>
        <begin position="130"/>
        <end position="165"/>
    </location>
</feature>
<name>A0A811L616_9BILA</name>
<dbReference type="Proteomes" id="UP000614601">
    <property type="component" value="Unassembled WGS sequence"/>
</dbReference>
<dbReference type="OrthoDB" id="5803277at2759"/>
<organism evidence="2 3">
    <name type="scientific">Bursaphelenchus okinawaensis</name>
    <dbReference type="NCBI Taxonomy" id="465554"/>
    <lineage>
        <taxon>Eukaryota</taxon>
        <taxon>Metazoa</taxon>
        <taxon>Ecdysozoa</taxon>
        <taxon>Nematoda</taxon>
        <taxon>Chromadorea</taxon>
        <taxon>Rhabditida</taxon>
        <taxon>Tylenchina</taxon>
        <taxon>Tylenchomorpha</taxon>
        <taxon>Aphelenchoidea</taxon>
        <taxon>Aphelenchoididae</taxon>
        <taxon>Bursaphelenchus</taxon>
    </lineage>
</organism>
<gene>
    <name evidence="2" type="ORF">BOKJ2_LOCUS9807</name>
</gene>
<evidence type="ECO:0000313" key="2">
    <source>
        <dbReference type="EMBL" id="CAD5222765.1"/>
    </source>
</evidence>
<dbReference type="AlphaFoldDB" id="A0A811L616"/>
<comment type="caution">
    <text evidence="2">The sequence shown here is derived from an EMBL/GenBank/DDBJ whole genome shotgun (WGS) entry which is preliminary data.</text>
</comment>
<protein>
    <submittedName>
        <fullName evidence="2">Uncharacterized protein</fullName>
    </submittedName>
</protein>
<evidence type="ECO:0000256" key="1">
    <source>
        <dbReference type="SAM" id="MobiDB-lite"/>
    </source>
</evidence>
<keyword evidence="3" id="KW-1185">Reference proteome</keyword>
<dbReference type="Proteomes" id="UP000783686">
    <property type="component" value="Unassembled WGS sequence"/>
</dbReference>
<reference evidence="2" key="1">
    <citation type="submission" date="2020-09" db="EMBL/GenBank/DDBJ databases">
        <authorList>
            <person name="Kikuchi T."/>
        </authorList>
    </citation>
    <scope>NUCLEOTIDE SEQUENCE</scope>
    <source>
        <strain evidence="2">SH1</strain>
    </source>
</reference>
<proteinExistence type="predicted"/>
<accession>A0A811L616</accession>
<evidence type="ECO:0000313" key="3">
    <source>
        <dbReference type="Proteomes" id="UP000614601"/>
    </source>
</evidence>
<dbReference type="EMBL" id="CAJFCW020000005">
    <property type="protein sequence ID" value="CAG9116778.1"/>
    <property type="molecule type" value="Genomic_DNA"/>
</dbReference>
<feature type="compositionally biased region" description="Basic and acidic residues" evidence="1">
    <location>
        <begin position="35"/>
        <end position="47"/>
    </location>
</feature>
<feature type="region of interest" description="Disordered" evidence="1">
    <location>
        <begin position="1"/>
        <end position="114"/>
    </location>
</feature>
<dbReference type="EMBL" id="CAJFDH010000005">
    <property type="protein sequence ID" value="CAD5222765.1"/>
    <property type="molecule type" value="Genomic_DNA"/>
</dbReference>
<sequence length="165" mass="18370">MSAESPLRNPAPHRGFNNKAREVLLDGPSPSTRFGLERTGSDEEFRRKLAGMRLNRTDSEATNESQKSNSSTQSCSGQINDFSDLDDYPKKSVIPHKLLGEVGKARSAGDLMKQKKTVVKTFQQLNIMKLPSVDSDLGSKRSLGNSDSFGSFDEDSQRRTRYQLK</sequence>